<dbReference type="EMBL" id="MT143056">
    <property type="protein sequence ID" value="QJA92309.1"/>
    <property type="molecule type" value="Genomic_DNA"/>
</dbReference>
<protein>
    <submittedName>
        <fullName evidence="1">Uncharacterized protein</fullName>
    </submittedName>
</protein>
<name>A0A6M3LD98_9ZZZZ</name>
<reference evidence="1" key="1">
    <citation type="submission" date="2020-03" db="EMBL/GenBank/DDBJ databases">
        <title>The deep terrestrial virosphere.</title>
        <authorList>
            <person name="Holmfeldt K."/>
            <person name="Nilsson E."/>
            <person name="Simone D."/>
            <person name="Lopez-Fernandez M."/>
            <person name="Wu X."/>
            <person name="de Brujin I."/>
            <person name="Lundin D."/>
            <person name="Andersson A."/>
            <person name="Bertilsson S."/>
            <person name="Dopson M."/>
        </authorList>
    </citation>
    <scope>NUCLEOTIDE SEQUENCE</scope>
    <source>
        <strain evidence="1">MM415B04736</strain>
    </source>
</reference>
<evidence type="ECO:0000313" key="1">
    <source>
        <dbReference type="EMBL" id="QJA92309.1"/>
    </source>
</evidence>
<gene>
    <name evidence="1" type="ORF">MM415B04736_0007</name>
</gene>
<dbReference type="AlphaFoldDB" id="A0A6M3LD98"/>
<organism evidence="1">
    <name type="scientific">viral metagenome</name>
    <dbReference type="NCBI Taxonomy" id="1070528"/>
    <lineage>
        <taxon>unclassified sequences</taxon>
        <taxon>metagenomes</taxon>
        <taxon>organismal metagenomes</taxon>
    </lineage>
</organism>
<accession>A0A6M3LD98</accession>
<proteinExistence type="predicted"/>
<sequence length="77" mass="8581">MSKRQVERQLCDEPGCDNEALRSACPRCGKDFCWKHEGSVERNDKRLALCAACILEILPDAELWGRASPGSDGSFPR</sequence>